<dbReference type="PANTHER" id="PTHR35561:SF1">
    <property type="entry name" value="RNA 2',3'-CYCLIC PHOSPHODIESTERASE"/>
    <property type="match status" value="1"/>
</dbReference>
<comment type="function">
    <text evidence="2">Hydrolyzes RNA 2',3'-cyclic phosphodiester to an RNA 2'-phosphomonoester.</text>
</comment>
<dbReference type="EC" id="3.1.4.58" evidence="2"/>
<feature type="domain" description="Phosphoesterase HXTX" evidence="3">
    <location>
        <begin position="26"/>
        <end position="101"/>
    </location>
</feature>
<feature type="short sequence motif" description="HXTX 1" evidence="2">
    <location>
        <begin position="50"/>
        <end position="53"/>
    </location>
</feature>
<accession>A0A367YRM6</accession>
<sequence>MAEGTARMFVALVPPAAARAHLAAAVEAATAALPHRAIDGLRWTPAEQWHLTLAFLAAVPARRTEDLLRRLERAAARRAPLELALAGGGCFPRPSAARVLWAGLEPGEAVTGLGRLATGVRAAAERAGAAPDHGRFRAHLTLARRTVPADLTGWVDALAGYRGPSWRAGAVELVRSELGRGAGGRPRHVVVGSFPLTG</sequence>
<dbReference type="HAMAP" id="MF_01940">
    <property type="entry name" value="RNA_CPDase"/>
    <property type="match status" value="1"/>
</dbReference>
<dbReference type="NCBIfam" id="TIGR02258">
    <property type="entry name" value="2_5_ligase"/>
    <property type="match status" value="1"/>
</dbReference>
<gene>
    <name evidence="4" type="primary">thpR</name>
    <name evidence="4" type="ORF">DT076_15000</name>
</gene>
<dbReference type="Gene3D" id="3.90.1140.10">
    <property type="entry name" value="Cyclic phosphodiesterase"/>
    <property type="match status" value="1"/>
</dbReference>
<dbReference type="EMBL" id="QOUI01000010">
    <property type="protein sequence ID" value="RCK68545.1"/>
    <property type="molecule type" value="Genomic_DNA"/>
</dbReference>
<reference evidence="4 5" key="1">
    <citation type="submission" date="2018-07" db="EMBL/GenBank/DDBJ databases">
        <title>Desertimonas flava gen. nov. sp. nov.</title>
        <authorList>
            <person name="Liu S."/>
        </authorList>
    </citation>
    <scope>NUCLEOTIDE SEQUENCE [LARGE SCALE GENOMIC DNA]</scope>
    <source>
        <strain evidence="4 5">16Sb5-5</strain>
    </source>
</reference>
<comment type="caution">
    <text evidence="4">The sequence shown here is derived from an EMBL/GenBank/DDBJ whole genome shotgun (WGS) entry which is preliminary data.</text>
</comment>
<dbReference type="Proteomes" id="UP000252770">
    <property type="component" value="Unassembled WGS sequence"/>
</dbReference>
<dbReference type="GO" id="GO:0004113">
    <property type="term" value="F:2',3'-cyclic-nucleotide 3'-phosphodiesterase activity"/>
    <property type="evidence" value="ECO:0007669"/>
    <property type="project" value="InterPro"/>
</dbReference>
<keyword evidence="1 2" id="KW-0378">Hydrolase</keyword>
<dbReference type="Pfam" id="PF02834">
    <property type="entry name" value="LigT_PEase"/>
    <property type="match status" value="1"/>
</dbReference>
<feature type="active site" description="Proton donor" evidence="2">
    <location>
        <position position="50"/>
    </location>
</feature>
<dbReference type="InterPro" id="IPR004175">
    <property type="entry name" value="RNA_CPDase"/>
</dbReference>
<dbReference type="InterPro" id="IPR009097">
    <property type="entry name" value="Cyclic_Pdiesterase"/>
</dbReference>
<dbReference type="GO" id="GO:0008664">
    <property type="term" value="F:RNA 2',3'-cyclic 3'-phosphodiesterase activity"/>
    <property type="evidence" value="ECO:0007669"/>
    <property type="project" value="UniProtKB-EC"/>
</dbReference>
<organism evidence="4 5">
    <name type="scientific">Desertihabitans brevis</name>
    <dbReference type="NCBI Taxonomy" id="2268447"/>
    <lineage>
        <taxon>Bacteria</taxon>
        <taxon>Bacillati</taxon>
        <taxon>Actinomycetota</taxon>
        <taxon>Actinomycetes</taxon>
        <taxon>Propionibacteriales</taxon>
        <taxon>Propionibacteriaceae</taxon>
        <taxon>Desertihabitans</taxon>
    </lineage>
</organism>
<keyword evidence="5" id="KW-1185">Reference proteome</keyword>
<comment type="similarity">
    <text evidence="2">Belongs to the 2H phosphoesterase superfamily. ThpR family.</text>
</comment>
<dbReference type="PANTHER" id="PTHR35561">
    <property type="entry name" value="RNA 2',3'-CYCLIC PHOSPHODIESTERASE"/>
    <property type="match status" value="1"/>
</dbReference>
<evidence type="ECO:0000313" key="5">
    <source>
        <dbReference type="Proteomes" id="UP000252770"/>
    </source>
</evidence>
<evidence type="ECO:0000313" key="4">
    <source>
        <dbReference type="EMBL" id="RCK68545.1"/>
    </source>
</evidence>
<dbReference type="RefSeq" id="WP_114127516.1">
    <property type="nucleotide sequence ID" value="NZ_QOUI01000010.1"/>
</dbReference>
<feature type="active site" description="Proton acceptor" evidence="2">
    <location>
        <position position="139"/>
    </location>
</feature>
<proteinExistence type="inferred from homology"/>
<comment type="catalytic activity">
    <reaction evidence="2">
        <text>a 3'-end 2',3'-cyclophospho-ribonucleotide-RNA + H2O = a 3'-end 2'-phospho-ribonucleotide-RNA + H(+)</text>
        <dbReference type="Rhea" id="RHEA:11828"/>
        <dbReference type="Rhea" id="RHEA-COMP:10464"/>
        <dbReference type="Rhea" id="RHEA-COMP:17353"/>
        <dbReference type="ChEBI" id="CHEBI:15377"/>
        <dbReference type="ChEBI" id="CHEBI:15378"/>
        <dbReference type="ChEBI" id="CHEBI:83064"/>
        <dbReference type="ChEBI" id="CHEBI:173113"/>
        <dbReference type="EC" id="3.1.4.58"/>
    </reaction>
</comment>
<dbReference type="SUPFAM" id="SSF55144">
    <property type="entry name" value="LigT-like"/>
    <property type="match status" value="1"/>
</dbReference>
<dbReference type="AlphaFoldDB" id="A0A367YRM6"/>
<protein>
    <recommendedName>
        <fullName evidence="2">RNA 2',3'-cyclic phosphodiesterase</fullName>
        <shortName evidence="2">RNA 2',3'-CPDase</shortName>
        <ecNumber evidence="2">3.1.4.58</ecNumber>
    </recommendedName>
</protein>
<evidence type="ECO:0000256" key="1">
    <source>
        <dbReference type="ARBA" id="ARBA00022801"/>
    </source>
</evidence>
<dbReference type="InterPro" id="IPR014051">
    <property type="entry name" value="Phosphoesterase_HXTX"/>
</dbReference>
<name>A0A367YRM6_9ACTN</name>
<evidence type="ECO:0000256" key="2">
    <source>
        <dbReference type="HAMAP-Rule" id="MF_01940"/>
    </source>
</evidence>
<feature type="short sequence motif" description="HXTX 2" evidence="2">
    <location>
        <begin position="139"/>
        <end position="142"/>
    </location>
</feature>
<evidence type="ECO:0000259" key="3">
    <source>
        <dbReference type="Pfam" id="PF02834"/>
    </source>
</evidence>